<dbReference type="GO" id="GO:0046872">
    <property type="term" value="F:metal ion binding"/>
    <property type="evidence" value="ECO:0007669"/>
    <property type="project" value="UniProtKB-KW"/>
</dbReference>
<dbReference type="EMBL" id="JAFLNF010000004">
    <property type="protein sequence ID" value="MBO0345546.1"/>
    <property type="molecule type" value="Genomic_DNA"/>
</dbReference>
<dbReference type="PANTHER" id="PTHR43808:SF8">
    <property type="entry name" value="PEPTIDASE M20 DIMERISATION DOMAIN-CONTAINING PROTEIN"/>
    <property type="match status" value="1"/>
</dbReference>
<reference evidence="7" key="1">
    <citation type="submission" date="2021-03" db="EMBL/GenBank/DDBJ databases">
        <title>Roseibium sp. CAU 1637 isolated from Incheon.</title>
        <authorList>
            <person name="Kim W."/>
        </authorList>
    </citation>
    <scope>NUCLEOTIDE SEQUENCE</scope>
    <source>
        <strain evidence="7">CAU 1637</strain>
    </source>
</reference>
<evidence type="ECO:0000313" key="8">
    <source>
        <dbReference type="Proteomes" id="UP000664779"/>
    </source>
</evidence>
<dbReference type="Gene3D" id="3.30.70.360">
    <property type="match status" value="1"/>
</dbReference>
<comment type="similarity">
    <text evidence="2">Belongs to the peptidase M20A family.</text>
</comment>
<evidence type="ECO:0000259" key="6">
    <source>
        <dbReference type="Pfam" id="PF07687"/>
    </source>
</evidence>
<accession>A0A939J8Q5</accession>
<evidence type="ECO:0000256" key="5">
    <source>
        <dbReference type="ARBA" id="ARBA00022833"/>
    </source>
</evidence>
<dbReference type="InterPro" id="IPR011650">
    <property type="entry name" value="Peptidase_M20_dimer"/>
</dbReference>
<dbReference type="InterPro" id="IPR001261">
    <property type="entry name" value="ArgE/DapE_CS"/>
</dbReference>
<dbReference type="SUPFAM" id="SSF55031">
    <property type="entry name" value="Bacterial exopeptidase dimerisation domain"/>
    <property type="match status" value="1"/>
</dbReference>
<evidence type="ECO:0000256" key="2">
    <source>
        <dbReference type="ARBA" id="ARBA00006247"/>
    </source>
</evidence>
<keyword evidence="5" id="KW-0862">Zinc</keyword>
<gene>
    <name evidence="7" type="ORF">J0X15_09965</name>
</gene>
<comment type="cofactor">
    <cofactor evidence="1">
        <name>Zn(2+)</name>
        <dbReference type="ChEBI" id="CHEBI:29105"/>
    </cofactor>
</comment>
<dbReference type="PROSITE" id="PS00759">
    <property type="entry name" value="ARGE_DAPE_CPG2_2"/>
    <property type="match status" value="1"/>
</dbReference>
<proteinExistence type="inferred from homology"/>
<name>A0A939J8Q5_9HYPH</name>
<evidence type="ECO:0000256" key="3">
    <source>
        <dbReference type="ARBA" id="ARBA00022723"/>
    </source>
</evidence>
<dbReference type="InterPro" id="IPR050072">
    <property type="entry name" value="Peptidase_M20A"/>
</dbReference>
<sequence>MAGPFPDVVSLTQQLVAFDTVNPPGNEAEAMGFCADLLESAGFTCVLQPTLGAGRANLVATRDVGSGQAIAFSGHLDTVPLGTATWSNPPLGGIVRDDRLYGRGASDMKGGVAAFLQACFDPFTPPGGIAVLLTSGEETGCDGARELGAAGGLPPVGALIVAESTDNELVLGHKGVLWLSVRFNGVSAHGAMPELGVNAIGLASAFLQRLKQQDLGQGHVVMGQPTCNVGTIQGGANINSVADFCELTLDLRTNPNVQHDALLAQIRTLAEEIAGEGGEKTAGDGAVVVPLLDLPPVWTAPENVWVGQVATVVQAHAEHAFKPSSVNYFTDASVLTAPLGNPPTIILGPGNPECVHKTNEWISLDRLHQCEKIMKHLVRGWTGGVTQ</sequence>
<dbReference type="RefSeq" id="WP_206940290.1">
    <property type="nucleotide sequence ID" value="NZ_JAFLNF010000004.1"/>
</dbReference>
<keyword evidence="4" id="KW-0378">Hydrolase</keyword>
<evidence type="ECO:0000313" key="7">
    <source>
        <dbReference type="EMBL" id="MBO0345546.1"/>
    </source>
</evidence>
<keyword evidence="3" id="KW-0479">Metal-binding</keyword>
<dbReference type="InterPro" id="IPR036264">
    <property type="entry name" value="Bact_exopeptidase_dim_dom"/>
</dbReference>
<dbReference type="GO" id="GO:0016787">
    <property type="term" value="F:hydrolase activity"/>
    <property type="evidence" value="ECO:0007669"/>
    <property type="project" value="UniProtKB-KW"/>
</dbReference>
<dbReference type="CDD" id="cd08659">
    <property type="entry name" value="M20_ArgE_DapE-like"/>
    <property type="match status" value="1"/>
</dbReference>
<dbReference type="PROSITE" id="PS00758">
    <property type="entry name" value="ARGE_DAPE_CPG2_1"/>
    <property type="match status" value="1"/>
</dbReference>
<keyword evidence="8" id="KW-1185">Reference proteome</keyword>
<dbReference type="PANTHER" id="PTHR43808">
    <property type="entry name" value="ACETYLORNITHINE DEACETYLASE"/>
    <property type="match status" value="1"/>
</dbReference>
<evidence type="ECO:0000256" key="4">
    <source>
        <dbReference type="ARBA" id="ARBA00022801"/>
    </source>
</evidence>
<protein>
    <submittedName>
        <fullName evidence="7">M20 family metallopeptidase</fullName>
    </submittedName>
</protein>
<feature type="domain" description="Peptidase M20 dimerisation" evidence="6">
    <location>
        <begin position="172"/>
        <end position="276"/>
    </location>
</feature>
<dbReference type="Pfam" id="PF01546">
    <property type="entry name" value="Peptidase_M20"/>
    <property type="match status" value="1"/>
</dbReference>
<dbReference type="Proteomes" id="UP000664779">
    <property type="component" value="Unassembled WGS sequence"/>
</dbReference>
<dbReference type="Gene3D" id="3.40.630.10">
    <property type="entry name" value="Zn peptidases"/>
    <property type="match status" value="1"/>
</dbReference>
<dbReference type="SUPFAM" id="SSF53187">
    <property type="entry name" value="Zn-dependent exopeptidases"/>
    <property type="match status" value="1"/>
</dbReference>
<dbReference type="Pfam" id="PF07687">
    <property type="entry name" value="M20_dimer"/>
    <property type="match status" value="1"/>
</dbReference>
<dbReference type="AlphaFoldDB" id="A0A939J8Q5"/>
<evidence type="ECO:0000256" key="1">
    <source>
        <dbReference type="ARBA" id="ARBA00001947"/>
    </source>
</evidence>
<comment type="caution">
    <text evidence="7">The sequence shown here is derived from an EMBL/GenBank/DDBJ whole genome shotgun (WGS) entry which is preliminary data.</text>
</comment>
<organism evidence="7 8">
    <name type="scientific">Roseibium limicola</name>
    <dbReference type="NCBI Taxonomy" id="2816037"/>
    <lineage>
        <taxon>Bacteria</taxon>
        <taxon>Pseudomonadati</taxon>
        <taxon>Pseudomonadota</taxon>
        <taxon>Alphaproteobacteria</taxon>
        <taxon>Hyphomicrobiales</taxon>
        <taxon>Stappiaceae</taxon>
        <taxon>Roseibium</taxon>
    </lineage>
</organism>
<dbReference type="InterPro" id="IPR002933">
    <property type="entry name" value="Peptidase_M20"/>
</dbReference>